<keyword evidence="1" id="KW-0472">Membrane</keyword>
<reference evidence="2" key="2">
    <citation type="submission" date="2020-09" db="EMBL/GenBank/DDBJ databases">
        <authorList>
            <person name="Sun Q."/>
            <person name="Ohkuma M."/>
        </authorList>
    </citation>
    <scope>NUCLEOTIDE SEQUENCE</scope>
    <source>
        <strain evidence="2">JCM 14359</strain>
    </source>
</reference>
<dbReference type="OrthoDB" id="238714at2157"/>
<dbReference type="RefSeq" id="WP_188786060.1">
    <property type="nucleotide sequence ID" value="NZ_BMOC01000003.1"/>
</dbReference>
<gene>
    <name evidence="2" type="ORF">GCM10008995_07560</name>
</gene>
<evidence type="ECO:0000256" key="1">
    <source>
        <dbReference type="SAM" id="Phobius"/>
    </source>
</evidence>
<dbReference type="Proteomes" id="UP000653099">
    <property type="component" value="Unassembled WGS sequence"/>
</dbReference>
<evidence type="ECO:0000313" key="3">
    <source>
        <dbReference type="Proteomes" id="UP000653099"/>
    </source>
</evidence>
<sequence>MADVRRPSGRRPSGAGRSGGDDRAQLLLVGALALAVVFVALALLLNTAIYTGTLATRDSGVEATPAIEYVSASRRAGVDAVASVNRRNNTSAAELNRALNATMGEWDDLASSHRAVVGDAADVDVTGVTNGTRIQQDDAGRNFTGGGSADDWTVVSGGSNVRSMRFSVEESTLTDDPADLRADDVFHVNVTSGAGTRSVFVYDTPTGPEIRVDDGGTETICVVGSVTSGTFSIDVPNESVGGAPCPALGPVDNTSGPVDINYRDGGAANGTYTMVVDEPPAVLSLSGLNDTGPSPYWTDAVYGAELTVTYRTVELDYEATVEVVPE</sequence>
<keyword evidence="1" id="KW-1133">Transmembrane helix</keyword>
<dbReference type="AlphaFoldDB" id="A0A830E8E5"/>
<feature type="transmembrane region" description="Helical" evidence="1">
    <location>
        <begin position="26"/>
        <end position="45"/>
    </location>
</feature>
<reference evidence="2" key="1">
    <citation type="journal article" date="2014" name="Int. J. Syst. Evol. Microbiol.">
        <title>Complete genome sequence of Corynebacterium casei LMG S-19264T (=DSM 44701T), isolated from a smear-ripened cheese.</title>
        <authorList>
            <consortium name="US DOE Joint Genome Institute (JGI-PGF)"/>
            <person name="Walter F."/>
            <person name="Albersmeier A."/>
            <person name="Kalinowski J."/>
            <person name="Ruckert C."/>
        </authorList>
    </citation>
    <scope>NUCLEOTIDE SEQUENCE</scope>
    <source>
        <strain evidence="2">JCM 14359</strain>
    </source>
</reference>
<protein>
    <submittedName>
        <fullName evidence="2">Uncharacterized protein</fullName>
    </submittedName>
</protein>
<name>A0A830E8E5_9EURY</name>
<accession>A0A830E8E5</accession>
<organism evidence="2 3">
    <name type="scientific">Halobellus salinus</name>
    <dbReference type="NCBI Taxonomy" id="931585"/>
    <lineage>
        <taxon>Archaea</taxon>
        <taxon>Methanobacteriati</taxon>
        <taxon>Methanobacteriota</taxon>
        <taxon>Stenosarchaea group</taxon>
        <taxon>Halobacteria</taxon>
        <taxon>Halobacteriales</taxon>
        <taxon>Haloferacaceae</taxon>
        <taxon>Halobellus</taxon>
    </lineage>
</organism>
<evidence type="ECO:0000313" key="2">
    <source>
        <dbReference type="EMBL" id="GGJ00209.1"/>
    </source>
</evidence>
<dbReference type="EMBL" id="BMOC01000003">
    <property type="protein sequence ID" value="GGJ00209.1"/>
    <property type="molecule type" value="Genomic_DNA"/>
</dbReference>
<keyword evidence="1" id="KW-0812">Transmembrane</keyword>
<proteinExistence type="predicted"/>
<dbReference type="Pfam" id="PF23922">
    <property type="entry name" value="DUF7261"/>
    <property type="match status" value="1"/>
</dbReference>
<dbReference type="InterPro" id="IPR055685">
    <property type="entry name" value="DUF7261"/>
</dbReference>
<comment type="caution">
    <text evidence="2">The sequence shown here is derived from an EMBL/GenBank/DDBJ whole genome shotgun (WGS) entry which is preliminary data.</text>
</comment>
<keyword evidence="3" id="KW-1185">Reference proteome</keyword>